<sequence>MKAYILDSQSRNGNEVAMSFSSRCAVPVDAEGVGGDRSTAVAAFKLPTAADVGCRNEEQRVLRAGAHFSSSSQAIAPGKLVYYAHCEVEPLRTLRLTDDVCSVPIGFTYMGAFLPPRLYADIVMHTPDARRILTFDGEVSLTGQTNVEVREELKHILNDSLVSAEAQAAHTERLAEQNRQLTASHRNTPKASIPAAAPTYQGYTQAQWDEWNRSRHGQGRRYTQAQL</sequence>
<dbReference type="OrthoDB" id="477103at2759"/>
<name>A0A1Q9DRR7_SYMMI</name>
<dbReference type="EMBL" id="LSRX01000417">
    <property type="protein sequence ID" value="OLP97880.1"/>
    <property type="molecule type" value="Genomic_DNA"/>
</dbReference>
<protein>
    <submittedName>
        <fullName evidence="2">Uncharacterized protein</fullName>
    </submittedName>
</protein>
<dbReference type="Proteomes" id="UP000186817">
    <property type="component" value="Unassembled WGS sequence"/>
</dbReference>
<reference evidence="2 3" key="1">
    <citation type="submission" date="2016-02" db="EMBL/GenBank/DDBJ databases">
        <title>Genome analysis of coral dinoflagellate symbionts highlights evolutionary adaptations to a symbiotic lifestyle.</title>
        <authorList>
            <person name="Aranda M."/>
            <person name="Li Y."/>
            <person name="Liew Y.J."/>
            <person name="Baumgarten S."/>
            <person name="Simakov O."/>
            <person name="Wilson M."/>
            <person name="Piel J."/>
            <person name="Ashoor H."/>
            <person name="Bougouffa S."/>
            <person name="Bajic V.B."/>
            <person name="Ryu T."/>
            <person name="Ravasi T."/>
            <person name="Bayer T."/>
            <person name="Micklem G."/>
            <person name="Kim H."/>
            <person name="Bhak J."/>
            <person name="Lajeunesse T.C."/>
            <person name="Voolstra C.R."/>
        </authorList>
    </citation>
    <scope>NUCLEOTIDE SEQUENCE [LARGE SCALE GENOMIC DNA]</scope>
    <source>
        <strain evidence="2 3">CCMP2467</strain>
    </source>
</reference>
<keyword evidence="3" id="KW-1185">Reference proteome</keyword>
<dbReference type="AlphaFoldDB" id="A0A1Q9DRR7"/>
<feature type="region of interest" description="Disordered" evidence="1">
    <location>
        <begin position="179"/>
        <end position="199"/>
    </location>
</feature>
<evidence type="ECO:0000313" key="2">
    <source>
        <dbReference type="EMBL" id="OLP97880.1"/>
    </source>
</evidence>
<feature type="compositionally biased region" description="Polar residues" evidence="1">
    <location>
        <begin position="179"/>
        <end position="190"/>
    </location>
</feature>
<organism evidence="2 3">
    <name type="scientific">Symbiodinium microadriaticum</name>
    <name type="common">Dinoflagellate</name>
    <name type="synonym">Zooxanthella microadriatica</name>
    <dbReference type="NCBI Taxonomy" id="2951"/>
    <lineage>
        <taxon>Eukaryota</taxon>
        <taxon>Sar</taxon>
        <taxon>Alveolata</taxon>
        <taxon>Dinophyceae</taxon>
        <taxon>Suessiales</taxon>
        <taxon>Symbiodiniaceae</taxon>
        <taxon>Symbiodinium</taxon>
    </lineage>
</organism>
<evidence type="ECO:0000313" key="3">
    <source>
        <dbReference type="Proteomes" id="UP000186817"/>
    </source>
</evidence>
<evidence type="ECO:0000256" key="1">
    <source>
        <dbReference type="SAM" id="MobiDB-lite"/>
    </source>
</evidence>
<accession>A0A1Q9DRR7</accession>
<comment type="caution">
    <text evidence="2">The sequence shown here is derived from an EMBL/GenBank/DDBJ whole genome shotgun (WGS) entry which is preliminary data.</text>
</comment>
<proteinExistence type="predicted"/>
<gene>
    <name evidence="2" type="ORF">AK812_SmicGene19740</name>
</gene>